<dbReference type="InterPro" id="IPR045063">
    <property type="entry name" value="Dynamin_N"/>
</dbReference>
<dbReference type="Proteomes" id="UP000256379">
    <property type="component" value="Unassembled WGS sequence"/>
</dbReference>
<name>A0A3D8IQS2_9HELI</name>
<dbReference type="AlphaFoldDB" id="A0A3D8IQS2"/>
<evidence type="ECO:0000256" key="1">
    <source>
        <dbReference type="SAM" id="Coils"/>
    </source>
</evidence>
<dbReference type="RefSeq" id="WP_115541981.1">
    <property type="nucleotide sequence ID" value="NZ_NXLQ01000001.1"/>
</dbReference>
<evidence type="ECO:0000313" key="4">
    <source>
        <dbReference type="Proteomes" id="UP000256379"/>
    </source>
</evidence>
<sequence length="553" mass="64159">MYSVEFYKSLESLNVRNKNIDEKRDEIKKQIDDFHNKIDTIKINENIKDIDEELIRVFREYQNNTKEKISIWKQLFDKKSKEAKFEDELRNNFIVIIYGKVKAGKSTLGNYIAKNCLPHQKPKFTKYDKAGQYEASEFEEIDENEGFKTKITECTSEIQLFKLGGLAWVDTPGLSSMTEANGELARKYITKADFIIFPTSSDSPLQNDEIKQIKELIKLGKTINIIITKSDRTEEDEVDGKIVKIFYNKSEENRKLQQEDIYQRLKENIKSDINKIDNKIFSISIKAAKESKINDNQELYNGSNIEYLYEVLDDLVKNKAEKLKAKNPYITLAGLIDIITNGVNGSENEKSLCTIKKEFENIKGAIQCTQHECNKAKERLQNQIPQIIQEITYKYYDEIGKQGIEQKLLQEVEYSILKLANKEIREVMNNFNANTSSIQSLKINFNIETFYEDYIKEASWWNKFLHTVSFGVFGEEDTKERRVAGDNKSEVIAKLEQTLISHYCDGFVSDCLKQIDKDFLSQLKDLMLNVETGINDLESTLKTLKNKLVKEAK</sequence>
<reference evidence="3 4" key="1">
    <citation type="submission" date="2018-04" db="EMBL/GenBank/DDBJ databases">
        <title>Novel Campyloabacter and Helicobacter Species and Strains.</title>
        <authorList>
            <person name="Mannion A.J."/>
            <person name="Shen Z."/>
            <person name="Fox J.G."/>
        </authorList>
    </citation>
    <scope>NUCLEOTIDE SEQUENCE [LARGE SCALE GENOMIC DNA]</scope>
    <source>
        <strain evidence="3 4">MIT 17-337</strain>
    </source>
</reference>
<comment type="caution">
    <text evidence="3">The sequence shown here is derived from an EMBL/GenBank/DDBJ whole genome shotgun (WGS) entry which is preliminary data.</text>
</comment>
<dbReference type="EMBL" id="NXLQ01000001">
    <property type="protein sequence ID" value="RDU67453.1"/>
    <property type="molecule type" value="Genomic_DNA"/>
</dbReference>
<accession>A0A3D8IQS2</accession>
<dbReference type="Pfam" id="PF00350">
    <property type="entry name" value="Dynamin_N"/>
    <property type="match status" value="1"/>
</dbReference>
<dbReference type="OrthoDB" id="7230468at2"/>
<dbReference type="InterPro" id="IPR027417">
    <property type="entry name" value="P-loop_NTPase"/>
</dbReference>
<keyword evidence="4" id="KW-1185">Reference proteome</keyword>
<keyword evidence="1" id="KW-0175">Coiled coil</keyword>
<feature type="coiled-coil region" evidence="1">
    <location>
        <begin position="10"/>
        <end position="37"/>
    </location>
</feature>
<evidence type="ECO:0000313" key="3">
    <source>
        <dbReference type="EMBL" id="RDU67453.1"/>
    </source>
</evidence>
<gene>
    <name evidence="3" type="ORF">CQA53_00010</name>
</gene>
<protein>
    <recommendedName>
        <fullName evidence="2">Dynamin N-terminal domain-containing protein</fullName>
    </recommendedName>
</protein>
<dbReference type="Gene3D" id="3.40.50.300">
    <property type="entry name" value="P-loop containing nucleotide triphosphate hydrolases"/>
    <property type="match status" value="1"/>
</dbReference>
<feature type="domain" description="Dynamin N-terminal" evidence="2">
    <location>
        <begin position="121"/>
        <end position="228"/>
    </location>
</feature>
<dbReference type="SUPFAM" id="SSF52540">
    <property type="entry name" value="P-loop containing nucleoside triphosphate hydrolases"/>
    <property type="match status" value="1"/>
</dbReference>
<organism evidence="3 4">
    <name type="scientific">Helicobacter didelphidarum</name>
    <dbReference type="NCBI Taxonomy" id="2040648"/>
    <lineage>
        <taxon>Bacteria</taxon>
        <taxon>Pseudomonadati</taxon>
        <taxon>Campylobacterota</taxon>
        <taxon>Epsilonproteobacteria</taxon>
        <taxon>Campylobacterales</taxon>
        <taxon>Helicobacteraceae</taxon>
        <taxon>Helicobacter</taxon>
    </lineage>
</organism>
<proteinExistence type="predicted"/>
<evidence type="ECO:0000259" key="2">
    <source>
        <dbReference type="Pfam" id="PF00350"/>
    </source>
</evidence>